<evidence type="ECO:0000256" key="1">
    <source>
        <dbReference type="ARBA" id="ARBA00004127"/>
    </source>
</evidence>
<evidence type="ECO:0000256" key="5">
    <source>
        <dbReference type="ARBA" id="ARBA00022989"/>
    </source>
</evidence>
<protein>
    <submittedName>
        <fullName evidence="8">Uncharacterized protein</fullName>
    </submittedName>
</protein>
<evidence type="ECO:0000256" key="3">
    <source>
        <dbReference type="ARBA" id="ARBA00022448"/>
    </source>
</evidence>
<feature type="transmembrane region" description="Helical" evidence="7">
    <location>
        <begin position="54"/>
        <end position="75"/>
    </location>
</feature>
<sequence length="128" mass="13472">MPGIKPIVRLELTVWFIPSIIENGIAASIIGLVLGPMFPLLLTHIAHILPSTLVIETVGIVTGIGITGSAAFPLITGLLSSSFGIKSVQPLVVSMMVVMVSVWAFVPTGPDISDTNQIDINQTAIEKV</sequence>
<comment type="similarity">
    <text evidence="2">Belongs to the major facilitator superfamily.</text>
</comment>
<feature type="transmembrane region" description="Helical" evidence="7">
    <location>
        <begin position="12"/>
        <end position="34"/>
    </location>
</feature>
<reference evidence="8" key="1">
    <citation type="submission" date="2021-02" db="EMBL/GenBank/DDBJ databases">
        <title>Psilocybe cubensis genome.</title>
        <authorList>
            <person name="Mckernan K.J."/>
            <person name="Crawford S."/>
            <person name="Trippe A."/>
            <person name="Kane L.T."/>
            <person name="Mclaughlin S."/>
        </authorList>
    </citation>
    <scope>NUCLEOTIDE SEQUENCE [LARGE SCALE GENOMIC DNA]</scope>
    <source>
        <strain evidence="8">MGC-MH-2018</strain>
    </source>
</reference>
<comment type="caution">
    <text evidence="8">The sequence shown here is derived from an EMBL/GenBank/DDBJ whole genome shotgun (WGS) entry which is preliminary data.</text>
</comment>
<keyword evidence="5 7" id="KW-1133">Transmembrane helix</keyword>
<gene>
    <name evidence="8" type="ORF">JR316_011037</name>
</gene>
<evidence type="ECO:0000256" key="4">
    <source>
        <dbReference type="ARBA" id="ARBA00022692"/>
    </source>
</evidence>
<keyword evidence="6 7" id="KW-0472">Membrane</keyword>
<dbReference type="InterPro" id="IPR036259">
    <property type="entry name" value="MFS_trans_sf"/>
</dbReference>
<evidence type="ECO:0000256" key="2">
    <source>
        <dbReference type="ARBA" id="ARBA00008335"/>
    </source>
</evidence>
<proteinExistence type="inferred from homology"/>
<accession>A0A8H7XPT8</accession>
<dbReference type="SUPFAM" id="SSF103473">
    <property type="entry name" value="MFS general substrate transporter"/>
    <property type="match status" value="1"/>
</dbReference>
<dbReference type="GO" id="GO:0016020">
    <property type="term" value="C:membrane"/>
    <property type="evidence" value="ECO:0007669"/>
    <property type="project" value="TreeGrafter"/>
</dbReference>
<keyword evidence="4 7" id="KW-0812">Transmembrane</keyword>
<name>A0A8H7XPT8_PSICU</name>
<evidence type="ECO:0000313" key="8">
    <source>
        <dbReference type="EMBL" id="KAG5163846.1"/>
    </source>
</evidence>
<dbReference type="AlphaFoldDB" id="A0A8H7XPT8"/>
<feature type="transmembrane region" description="Helical" evidence="7">
    <location>
        <begin position="87"/>
        <end position="106"/>
    </location>
</feature>
<dbReference type="PANTHER" id="PTHR23514:SF3">
    <property type="entry name" value="BYPASS OF STOP CODON PROTEIN 6"/>
    <property type="match status" value="1"/>
</dbReference>
<keyword evidence="3" id="KW-0813">Transport</keyword>
<dbReference type="InterPro" id="IPR051788">
    <property type="entry name" value="MFS_Transporter"/>
</dbReference>
<organism evidence="8">
    <name type="scientific">Psilocybe cubensis</name>
    <name type="common">Psychedelic mushroom</name>
    <name type="synonym">Stropharia cubensis</name>
    <dbReference type="NCBI Taxonomy" id="181762"/>
    <lineage>
        <taxon>Eukaryota</taxon>
        <taxon>Fungi</taxon>
        <taxon>Dikarya</taxon>
        <taxon>Basidiomycota</taxon>
        <taxon>Agaricomycotina</taxon>
        <taxon>Agaricomycetes</taxon>
        <taxon>Agaricomycetidae</taxon>
        <taxon>Agaricales</taxon>
        <taxon>Agaricineae</taxon>
        <taxon>Strophariaceae</taxon>
        <taxon>Psilocybe</taxon>
    </lineage>
</organism>
<evidence type="ECO:0000256" key="6">
    <source>
        <dbReference type="ARBA" id="ARBA00023136"/>
    </source>
</evidence>
<dbReference type="GO" id="GO:0012505">
    <property type="term" value="C:endomembrane system"/>
    <property type="evidence" value="ECO:0007669"/>
    <property type="project" value="UniProtKB-SubCell"/>
</dbReference>
<dbReference type="PANTHER" id="PTHR23514">
    <property type="entry name" value="BYPASS OF STOP CODON PROTEIN 6"/>
    <property type="match status" value="1"/>
</dbReference>
<comment type="subcellular location">
    <subcellularLocation>
        <location evidence="1">Endomembrane system</location>
        <topology evidence="1">Multi-pass membrane protein</topology>
    </subcellularLocation>
</comment>
<evidence type="ECO:0000256" key="7">
    <source>
        <dbReference type="SAM" id="Phobius"/>
    </source>
</evidence>
<dbReference type="EMBL" id="JAFIQS010000013">
    <property type="protein sequence ID" value="KAG5163846.1"/>
    <property type="molecule type" value="Genomic_DNA"/>
</dbReference>